<accession>A0A437AIX4</accession>
<dbReference type="AlphaFoldDB" id="A0A437AIX4"/>
<feature type="compositionally biased region" description="Basic and acidic residues" evidence="1">
    <location>
        <begin position="76"/>
        <end position="85"/>
    </location>
</feature>
<evidence type="ECO:0000313" key="3">
    <source>
        <dbReference type="EMBL" id="RVD91135.1"/>
    </source>
</evidence>
<evidence type="ECO:0000256" key="1">
    <source>
        <dbReference type="SAM" id="MobiDB-lite"/>
    </source>
</evidence>
<keyword evidence="2" id="KW-0812">Transmembrane</keyword>
<reference evidence="3 4" key="1">
    <citation type="submission" date="2018-10" db="EMBL/GenBank/DDBJ databases">
        <title>Draft genome sequence of the microsporidian Tubulinosema ratisbonensis.</title>
        <authorList>
            <person name="Polonais V."/>
            <person name="Peyretaillade E."/>
            <person name="Niehus S."/>
            <person name="Wawrzyniak I."/>
            <person name="Franchet A."/>
            <person name="Gaspin C."/>
            <person name="Reichstadt M."/>
            <person name="Belser C."/>
            <person name="Labadie K."/>
            <person name="Delbac F."/>
            <person name="Ferrandon D."/>
        </authorList>
    </citation>
    <scope>NUCLEOTIDE SEQUENCE [LARGE SCALE GENOMIC DNA]</scope>
    <source>
        <strain evidence="3 4">Franzen</strain>
    </source>
</reference>
<feature type="transmembrane region" description="Helical" evidence="2">
    <location>
        <begin position="330"/>
        <end position="353"/>
    </location>
</feature>
<keyword evidence="2" id="KW-1133">Transmembrane helix</keyword>
<feature type="region of interest" description="Disordered" evidence="1">
    <location>
        <begin position="32"/>
        <end position="85"/>
    </location>
</feature>
<organism evidence="3 4">
    <name type="scientific">Tubulinosema ratisbonensis</name>
    <dbReference type="NCBI Taxonomy" id="291195"/>
    <lineage>
        <taxon>Eukaryota</taxon>
        <taxon>Fungi</taxon>
        <taxon>Fungi incertae sedis</taxon>
        <taxon>Microsporidia</taxon>
        <taxon>Tubulinosematoidea</taxon>
        <taxon>Tubulinosematidae</taxon>
        <taxon>Tubulinosema</taxon>
    </lineage>
</organism>
<comment type="caution">
    <text evidence="3">The sequence shown here is derived from an EMBL/GenBank/DDBJ whole genome shotgun (WGS) entry which is preliminary data.</text>
</comment>
<keyword evidence="2" id="KW-0472">Membrane</keyword>
<feature type="region of interest" description="Disordered" evidence="1">
    <location>
        <begin position="361"/>
        <end position="380"/>
    </location>
</feature>
<dbReference type="EMBL" id="RCSS01000634">
    <property type="protein sequence ID" value="RVD91135.1"/>
    <property type="molecule type" value="Genomic_DNA"/>
</dbReference>
<keyword evidence="4" id="KW-1185">Reference proteome</keyword>
<name>A0A437AIX4_9MICR</name>
<protein>
    <submittedName>
        <fullName evidence="3">Uncharacterized protein</fullName>
    </submittedName>
</protein>
<feature type="compositionally biased region" description="Basic and acidic residues" evidence="1">
    <location>
        <begin position="370"/>
        <end position="380"/>
    </location>
</feature>
<gene>
    <name evidence="3" type="ORF">TUBRATIS_24240</name>
</gene>
<dbReference type="VEuPathDB" id="MicrosporidiaDB:TUBRATIS_24240"/>
<sequence>METKKVTQPAMETAFQHYYSFISHPDVLKPTENDVIKTARYTKQDPPPKPSEPPRNNAAPNDTKSGLSRKKTTRKSILDPKEFKNFLKENPTNKKCKKFITRYHKSGRKNSLIPTKVLQQIQCDGVKKKYDQVANIKELSLMADSQNPNQNNETTNNLQSYSIFDVGTPKSSDMILSEHSLPADIKELKLKTRPKESSKSGVPTNLTPVKIQVFHKTRKKTPKIKNNNENEVFKPRFKKSININSSPFSTFTPSNPQLSTKTMLSGKNLVKPSLDVQRLQEEMKHLPNLKQSFEPVHGDLREQMGSIRHPRHILSEPLITKQNNFTETSLVPVFNVLVVLIAFIASIFLVKFYKKRASLSKKSTSNRKKQGNEIKIETIN</sequence>
<proteinExistence type="predicted"/>
<dbReference type="Proteomes" id="UP000282876">
    <property type="component" value="Unassembled WGS sequence"/>
</dbReference>
<evidence type="ECO:0000256" key="2">
    <source>
        <dbReference type="SAM" id="Phobius"/>
    </source>
</evidence>
<evidence type="ECO:0000313" key="4">
    <source>
        <dbReference type="Proteomes" id="UP000282876"/>
    </source>
</evidence>